<accession>A0A8I6SAA9</accession>
<dbReference type="PANTHER" id="PTHR21137">
    <property type="entry name" value="ODORANT RECEPTOR"/>
    <property type="match status" value="1"/>
</dbReference>
<sequence length="378" mass="44458">MKFGRYYIERPSNTIYHLYELGGMMVSPGSKHPYLVKFNIVFVGLGMFYFLTTQLLTLYTKIGDQLVIMQFTISTCQIMFKHCMIFVRKKQIVDFISDLDVMWEKVEADDVHKKLFNETIKGRVRYANTFMLMCFCVQPYNVLFWLLTIMTKPREEWEDWIVWWNLVDAEHFWLRFIVQIYCFEAVMISEGVTGSMVTYLCAHISGYTRVLRHMLESRLPDNKSQYKETYIFHQKIIKLVRKLNSIYSVSYFVEIVTSSLTVAFRSFFMVKLVATNGIGGSFAAELLLTILEFFAPYTISMSCELIKSEGEEIIKSAYHNSWYEEDPSTEKDLLILSAFATRPLLVRYKTAFEFSMEKFSTFVQATYSYIAMLKNMNF</sequence>
<dbReference type="OMA" id="FACTWIN"/>
<evidence type="ECO:0000256" key="1">
    <source>
        <dbReference type="ARBA" id="ARBA00004651"/>
    </source>
</evidence>
<feature type="transmembrane region" description="Helical" evidence="10">
    <location>
        <begin position="130"/>
        <end position="152"/>
    </location>
</feature>
<dbReference type="GO" id="GO:0005549">
    <property type="term" value="F:odorant binding"/>
    <property type="evidence" value="ECO:0007669"/>
    <property type="project" value="InterPro"/>
</dbReference>
<keyword evidence="4 10" id="KW-0812">Transmembrane</keyword>
<keyword evidence="6 10" id="KW-1133">Transmembrane helix</keyword>
<proteinExistence type="inferred from homology"/>
<comment type="similarity">
    <text evidence="10">Belongs to the insect chemoreceptor superfamily. Heteromeric odorant receptor channel (TC 1.A.69) family.</text>
</comment>
<keyword evidence="5 10" id="KW-0552">Olfaction</keyword>
<evidence type="ECO:0000256" key="2">
    <source>
        <dbReference type="ARBA" id="ARBA00022475"/>
    </source>
</evidence>
<dbReference type="KEGG" id="clec:106674033"/>
<name>A0A8I6SAA9_CIMLE</name>
<keyword evidence="12" id="KW-1185">Reference proteome</keyword>
<evidence type="ECO:0000256" key="10">
    <source>
        <dbReference type="RuleBase" id="RU351113"/>
    </source>
</evidence>
<dbReference type="Pfam" id="PF02949">
    <property type="entry name" value="7tm_6"/>
    <property type="match status" value="1"/>
</dbReference>
<dbReference type="GO" id="GO:0007165">
    <property type="term" value="P:signal transduction"/>
    <property type="evidence" value="ECO:0007669"/>
    <property type="project" value="UniProtKB-KW"/>
</dbReference>
<protein>
    <recommendedName>
        <fullName evidence="10">Odorant receptor</fullName>
    </recommendedName>
</protein>
<feature type="transmembrane region" description="Helical" evidence="10">
    <location>
        <begin position="62"/>
        <end position="80"/>
    </location>
</feature>
<keyword evidence="3 10" id="KW-0716">Sensory transduction</keyword>
<dbReference type="AlphaFoldDB" id="A0A8I6SAA9"/>
<organism evidence="11 12">
    <name type="scientific">Cimex lectularius</name>
    <name type="common">Bed bug</name>
    <name type="synonym">Acanthia lectularia</name>
    <dbReference type="NCBI Taxonomy" id="79782"/>
    <lineage>
        <taxon>Eukaryota</taxon>
        <taxon>Metazoa</taxon>
        <taxon>Ecdysozoa</taxon>
        <taxon>Arthropoda</taxon>
        <taxon>Hexapoda</taxon>
        <taxon>Insecta</taxon>
        <taxon>Pterygota</taxon>
        <taxon>Neoptera</taxon>
        <taxon>Paraneoptera</taxon>
        <taxon>Hemiptera</taxon>
        <taxon>Heteroptera</taxon>
        <taxon>Panheteroptera</taxon>
        <taxon>Cimicomorpha</taxon>
        <taxon>Cimicidae</taxon>
        <taxon>Cimex</taxon>
    </lineage>
</organism>
<dbReference type="OrthoDB" id="6626835at2759"/>
<evidence type="ECO:0000256" key="5">
    <source>
        <dbReference type="ARBA" id="ARBA00022725"/>
    </source>
</evidence>
<keyword evidence="8 10" id="KW-0675">Receptor</keyword>
<comment type="caution">
    <text evidence="10">Lacks conserved residue(s) required for the propagation of feature annotation.</text>
</comment>
<evidence type="ECO:0000313" key="11">
    <source>
        <dbReference type="EnsemblMetazoa" id="XP_014261949.1"/>
    </source>
</evidence>
<dbReference type="PANTHER" id="PTHR21137:SF35">
    <property type="entry name" value="ODORANT RECEPTOR 19A-RELATED"/>
    <property type="match status" value="1"/>
</dbReference>
<keyword evidence="9 10" id="KW-0807">Transducer</keyword>
<feature type="transmembrane region" description="Helical" evidence="10">
    <location>
        <begin position="34"/>
        <end position="56"/>
    </location>
</feature>
<dbReference type="SMR" id="A0A8I6SAA9"/>
<dbReference type="GO" id="GO:0005886">
    <property type="term" value="C:plasma membrane"/>
    <property type="evidence" value="ECO:0007669"/>
    <property type="project" value="UniProtKB-SubCell"/>
</dbReference>
<gene>
    <name evidence="11" type="primary">106674033</name>
</gene>
<dbReference type="GO" id="GO:0004984">
    <property type="term" value="F:olfactory receptor activity"/>
    <property type="evidence" value="ECO:0007669"/>
    <property type="project" value="InterPro"/>
</dbReference>
<dbReference type="Proteomes" id="UP000494040">
    <property type="component" value="Unassembled WGS sequence"/>
</dbReference>
<evidence type="ECO:0000256" key="9">
    <source>
        <dbReference type="ARBA" id="ARBA00023224"/>
    </source>
</evidence>
<keyword evidence="7 10" id="KW-0472">Membrane</keyword>
<evidence type="ECO:0000256" key="3">
    <source>
        <dbReference type="ARBA" id="ARBA00022606"/>
    </source>
</evidence>
<dbReference type="EnsemblMetazoa" id="XM_014406463.1">
    <property type="protein sequence ID" value="XP_014261949.1"/>
    <property type="gene ID" value="LOC106674033"/>
</dbReference>
<evidence type="ECO:0000256" key="4">
    <source>
        <dbReference type="ARBA" id="ARBA00022692"/>
    </source>
</evidence>
<evidence type="ECO:0000256" key="8">
    <source>
        <dbReference type="ARBA" id="ARBA00023170"/>
    </source>
</evidence>
<keyword evidence="2" id="KW-1003">Cell membrane</keyword>
<dbReference type="InterPro" id="IPR004117">
    <property type="entry name" value="7tm6_olfct_rcpt"/>
</dbReference>
<evidence type="ECO:0000256" key="7">
    <source>
        <dbReference type="ARBA" id="ARBA00023136"/>
    </source>
</evidence>
<evidence type="ECO:0000313" key="12">
    <source>
        <dbReference type="Proteomes" id="UP000494040"/>
    </source>
</evidence>
<comment type="subcellular location">
    <subcellularLocation>
        <location evidence="1 10">Cell membrane</location>
        <topology evidence="1 10">Multi-pass membrane protein</topology>
    </subcellularLocation>
</comment>
<evidence type="ECO:0000256" key="6">
    <source>
        <dbReference type="ARBA" id="ARBA00022989"/>
    </source>
</evidence>
<reference evidence="11" key="1">
    <citation type="submission" date="2022-01" db="UniProtKB">
        <authorList>
            <consortium name="EnsemblMetazoa"/>
        </authorList>
    </citation>
    <scope>IDENTIFICATION</scope>
</reference>